<dbReference type="GO" id="GO:0005886">
    <property type="term" value="C:plasma membrane"/>
    <property type="evidence" value="ECO:0007669"/>
    <property type="project" value="UniProtKB-SubCell"/>
</dbReference>
<gene>
    <name evidence="9" type="ORF">DV707_04325</name>
    <name evidence="10" type="ORF">SAMN04488133_0687</name>
</gene>
<evidence type="ECO:0000313" key="12">
    <source>
        <dbReference type="Proteomes" id="UP000296733"/>
    </source>
</evidence>
<dbReference type="Proteomes" id="UP000236740">
    <property type="component" value="Unassembled WGS sequence"/>
</dbReference>
<feature type="transmembrane region" description="Helical" evidence="8">
    <location>
        <begin position="437"/>
        <end position="458"/>
    </location>
</feature>
<feature type="transmembrane region" description="Helical" evidence="8">
    <location>
        <begin position="351"/>
        <end position="370"/>
    </location>
</feature>
<feature type="transmembrane region" description="Helical" evidence="8">
    <location>
        <begin position="109"/>
        <end position="132"/>
    </location>
</feature>
<evidence type="ECO:0000256" key="7">
    <source>
        <dbReference type="ARBA" id="ARBA00023136"/>
    </source>
</evidence>
<feature type="transmembrane region" description="Helical" evidence="8">
    <location>
        <begin position="152"/>
        <end position="185"/>
    </location>
</feature>
<dbReference type="PANTHER" id="PTHR30250:SF28">
    <property type="entry name" value="POLYSACCHARIDE BIOSYNTHESIS PROTEIN"/>
    <property type="match status" value="1"/>
</dbReference>
<dbReference type="AlphaFoldDB" id="A0A1H5UQN4"/>
<evidence type="ECO:0000256" key="1">
    <source>
        <dbReference type="ARBA" id="ARBA00004651"/>
    </source>
</evidence>
<dbReference type="EMBL" id="CP031311">
    <property type="protein sequence ID" value="QCC46957.1"/>
    <property type="molecule type" value="Genomic_DNA"/>
</dbReference>
<dbReference type="PANTHER" id="PTHR30250">
    <property type="entry name" value="PST FAMILY PREDICTED COLANIC ACID TRANSPORTER"/>
    <property type="match status" value="1"/>
</dbReference>
<dbReference type="Pfam" id="PF03023">
    <property type="entry name" value="MurJ"/>
    <property type="match status" value="1"/>
</dbReference>
<dbReference type="InterPro" id="IPR050833">
    <property type="entry name" value="Poly_Biosynth_Transport"/>
</dbReference>
<organism evidence="10 11">
    <name type="scientific">Halobellus limi</name>
    <dbReference type="NCBI Taxonomy" id="699433"/>
    <lineage>
        <taxon>Archaea</taxon>
        <taxon>Methanobacteriati</taxon>
        <taxon>Methanobacteriota</taxon>
        <taxon>Stenosarchaea group</taxon>
        <taxon>Halobacteria</taxon>
        <taxon>Halobacteriales</taxon>
        <taxon>Haloferacaceae</taxon>
        <taxon>Halobellus</taxon>
    </lineage>
</organism>
<dbReference type="InterPro" id="IPR004268">
    <property type="entry name" value="MurJ"/>
</dbReference>
<feature type="transmembrane region" description="Helical" evidence="8">
    <location>
        <begin position="312"/>
        <end position="331"/>
    </location>
</feature>
<evidence type="ECO:0000256" key="8">
    <source>
        <dbReference type="SAM" id="Phobius"/>
    </source>
</evidence>
<feature type="transmembrane region" description="Helical" evidence="8">
    <location>
        <begin position="74"/>
        <end position="97"/>
    </location>
</feature>
<reference evidence="9 12" key="2">
    <citation type="journal article" date="2019" name="Nat. Commun.">
        <title>A new type of DNA phosphorothioation-based antiviral system in archaea.</title>
        <authorList>
            <person name="Xiong L."/>
            <person name="Liu S."/>
            <person name="Chen S."/>
            <person name="Xiao Y."/>
            <person name="Zhu B."/>
            <person name="Gao Y."/>
            <person name="Zhang Y."/>
            <person name="Chen B."/>
            <person name="Luo J."/>
            <person name="Deng Z."/>
            <person name="Chen X."/>
            <person name="Wang L."/>
            <person name="Chen S."/>
        </authorList>
    </citation>
    <scope>NUCLEOTIDE SEQUENCE [LARGE SCALE GENOMIC DNA]</scope>
    <source>
        <strain evidence="9 12">CGMCC 1.10331</strain>
    </source>
</reference>
<evidence type="ECO:0000256" key="6">
    <source>
        <dbReference type="ARBA" id="ARBA00022989"/>
    </source>
</evidence>
<dbReference type="EMBL" id="FNVN01000001">
    <property type="protein sequence ID" value="SEF77365.1"/>
    <property type="molecule type" value="Genomic_DNA"/>
</dbReference>
<sequence>MRIGQTSFIVFISKFLSSGLGFAATLVFARVVGAEVLGYYSLVLVVSKWLRTGGEVGVASAVTKRMSESDEKEAYFTAGLIIVVGICVVVSLAVVLFKDAVNSYLGVEAAFFVTLLVVIGLPASLISSALHGDRLVHISGLLGPVRVGSQSLIQITLVVAGLGLTGMLVGYAAGAALVSCLGLLFLSVGFQWPAKEHFISLIDFAKYSWLGNLSSRSFTDMDFIVLGAFVSPALVGVYQIAWNLTNFVGIFSSSIQQTTFPELSHADARNQDNQFGTIITDSIANTGLISIPGLVGALVIGDRLLRIYGDEFTRGTTVLALLIVSMIIYDYQGQLMTGLNALDRPELSFRVNATFITVNIVLNVILVHLFGWVGAAVATVISATVGLILAFRYLFQVLKFEVPIAEMGRQSASAVVMGGVVFITRRVLESSHIADNVIIVLLLVAVGPVTYFSLLAVLSRRFRSIVSDNLPASLSEIS</sequence>
<evidence type="ECO:0000313" key="11">
    <source>
        <dbReference type="Proteomes" id="UP000236740"/>
    </source>
</evidence>
<evidence type="ECO:0000313" key="9">
    <source>
        <dbReference type="EMBL" id="QCC46957.1"/>
    </source>
</evidence>
<keyword evidence="5" id="KW-0573">Peptidoglycan synthesis</keyword>
<evidence type="ECO:0000313" key="10">
    <source>
        <dbReference type="EMBL" id="SEF77365.1"/>
    </source>
</evidence>
<protein>
    <submittedName>
        <fullName evidence="10">Membrane protein involved in the export of O-antigen and teichoic acid</fullName>
    </submittedName>
    <submittedName>
        <fullName evidence="9">Transporter</fullName>
    </submittedName>
</protein>
<keyword evidence="11" id="KW-1185">Reference proteome</keyword>
<keyword evidence="4" id="KW-0133">Cell shape</keyword>
<dbReference type="GO" id="GO:0008360">
    <property type="term" value="P:regulation of cell shape"/>
    <property type="evidence" value="ECO:0007669"/>
    <property type="project" value="UniProtKB-KW"/>
</dbReference>
<proteinExistence type="predicted"/>
<evidence type="ECO:0000256" key="4">
    <source>
        <dbReference type="ARBA" id="ARBA00022960"/>
    </source>
</evidence>
<feature type="transmembrane region" description="Helical" evidence="8">
    <location>
        <begin position="376"/>
        <end position="395"/>
    </location>
</feature>
<keyword evidence="7 8" id="KW-0472">Membrane</keyword>
<name>A0A1H5UQN4_9EURY</name>
<evidence type="ECO:0000256" key="5">
    <source>
        <dbReference type="ARBA" id="ARBA00022984"/>
    </source>
</evidence>
<feature type="transmembrane region" description="Helical" evidence="8">
    <location>
        <begin position="223"/>
        <end position="242"/>
    </location>
</feature>
<comment type="subcellular location">
    <subcellularLocation>
        <location evidence="1">Cell membrane</location>
        <topology evidence="1">Multi-pass membrane protein</topology>
    </subcellularLocation>
</comment>
<keyword evidence="6 8" id="KW-1133">Transmembrane helix</keyword>
<dbReference type="OrthoDB" id="112053at2157"/>
<dbReference type="Proteomes" id="UP000296733">
    <property type="component" value="Chromosome"/>
</dbReference>
<evidence type="ECO:0000256" key="2">
    <source>
        <dbReference type="ARBA" id="ARBA00022475"/>
    </source>
</evidence>
<dbReference type="RefSeq" id="WP_103990442.1">
    <property type="nucleotide sequence ID" value="NZ_CP031311.1"/>
</dbReference>
<accession>A0A1H5UQN4</accession>
<reference evidence="10 11" key="1">
    <citation type="submission" date="2016-10" db="EMBL/GenBank/DDBJ databases">
        <authorList>
            <person name="de Groot N.N."/>
        </authorList>
    </citation>
    <scope>NUCLEOTIDE SEQUENCE [LARGE SCALE GENOMIC DNA]</scope>
    <source>
        <strain evidence="10 11">CGMCC 1.10331</strain>
    </source>
</reference>
<dbReference type="GeneID" id="39857287"/>
<evidence type="ECO:0000256" key="3">
    <source>
        <dbReference type="ARBA" id="ARBA00022692"/>
    </source>
</evidence>
<keyword evidence="3 8" id="KW-0812">Transmembrane</keyword>
<dbReference type="KEGG" id="hlm:DV707_04325"/>
<keyword evidence="2" id="KW-1003">Cell membrane</keyword>